<evidence type="ECO:0008006" key="4">
    <source>
        <dbReference type="Google" id="ProtNLM"/>
    </source>
</evidence>
<feature type="chain" id="PRO_5007846850" description="Gliding motility-associated C-terminal domain-containing protein" evidence="1">
    <location>
        <begin position="23"/>
        <end position="415"/>
    </location>
</feature>
<dbReference type="Pfam" id="PF13585">
    <property type="entry name" value="CHU_C"/>
    <property type="match status" value="1"/>
</dbReference>
<evidence type="ECO:0000313" key="2">
    <source>
        <dbReference type="EMBL" id="KZE75426.1"/>
    </source>
</evidence>
<dbReference type="NCBIfam" id="TIGR04131">
    <property type="entry name" value="Bac_Flav_CTERM"/>
    <property type="match status" value="1"/>
</dbReference>
<sequence length="415" mass="47277">MNKYLRLLLLIGVLPNLSYGQAVNKGQFYIKPGSVVSVYYPLENKEGGDFMNNGELFLHNNLINNGKEFDFKGKVPQGKTYLVGKHLQLIEGKSLINFNSLVLNNPSKRKAFEVKAPLSIAGDVEFREGIVKVDSLQGSFTFLNHAKVSNVGDHSHIEGEVEKEGNEQFTYPKGDKGYYREATISAPKHEKDIFSGRYSLDDKKFFKIRGNVSGVVDKLNTREYWIIEHSKSTSSNVILTLTWDERTTPKEIYANAADNLHILRWDAKQQLWVDEGGIVDVDNKTVSTPTSLEQYGFFTLGTVKTDKLLKGDVVIYNFVSANGDGQNDFFRIDNIDRFPNNKVEIFNRWGVKVYDTSNYNSNDNVFRGYSEGRVTMNKKEQLPSGTYYYIISYEYKDESGSRMIRKTGYLHLETN</sequence>
<dbReference type="OrthoDB" id="1140688at2"/>
<dbReference type="AlphaFoldDB" id="A0A163VUP7"/>
<gene>
    <name evidence="2" type="ORF">AV926_01445</name>
</gene>
<accession>A0A163VUP7</accession>
<keyword evidence="1" id="KW-0732">Signal</keyword>
<proteinExistence type="predicted"/>
<feature type="signal peptide" evidence="1">
    <location>
        <begin position="1"/>
        <end position="22"/>
    </location>
</feature>
<dbReference type="EMBL" id="LQNU01000083">
    <property type="protein sequence ID" value="KZE75426.1"/>
    <property type="molecule type" value="Genomic_DNA"/>
</dbReference>
<organism evidence="2 3">
    <name type="scientific">Myroides marinus</name>
    <dbReference type="NCBI Taxonomy" id="703342"/>
    <lineage>
        <taxon>Bacteria</taxon>
        <taxon>Pseudomonadati</taxon>
        <taxon>Bacteroidota</taxon>
        <taxon>Flavobacteriia</taxon>
        <taxon>Flavobacteriales</taxon>
        <taxon>Flavobacteriaceae</taxon>
        <taxon>Myroides</taxon>
    </lineage>
</organism>
<reference evidence="2 3" key="1">
    <citation type="submission" date="2016-01" db="EMBL/GenBank/DDBJ databases">
        <title>Whole genome sequencing of Myroides marinus L41.</title>
        <authorList>
            <person name="Hong K.W."/>
        </authorList>
    </citation>
    <scope>NUCLEOTIDE SEQUENCE [LARGE SCALE GENOMIC DNA]</scope>
    <source>
        <strain evidence="2 3">L41</strain>
    </source>
</reference>
<evidence type="ECO:0000256" key="1">
    <source>
        <dbReference type="SAM" id="SignalP"/>
    </source>
</evidence>
<dbReference type="InterPro" id="IPR026341">
    <property type="entry name" value="T9SS_type_B"/>
</dbReference>
<protein>
    <recommendedName>
        <fullName evidence="4">Gliding motility-associated C-terminal domain-containing protein</fullName>
    </recommendedName>
</protein>
<comment type="caution">
    <text evidence="2">The sequence shown here is derived from an EMBL/GenBank/DDBJ whole genome shotgun (WGS) entry which is preliminary data.</text>
</comment>
<dbReference type="RefSeq" id="WP_038984801.1">
    <property type="nucleotide sequence ID" value="NZ_JWJO01000007.1"/>
</dbReference>
<keyword evidence="3" id="KW-1185">Reference proteome</keyword>
<name>A0A163VUP7_9FLAO</name>
<dbReference type="Proteomes" id="UP000076630">
    <property type="component" value="Unassembled WGS sequence"/>
</dbReference>
<evidence type="ECO:0000313" key="3">
    <source>
        <dbReference type="Proteomes" id="UP000076630"/>
    </source>
</evidence>